<gene>
    <name evidence="1" type="ORF">M9458_019082</name>
</gene>
<accession>A0ABD0QMK7</accession>
<reference evidence="1 2" key="1">
    <citation type="submission" date="2024-05" db="EMBL/GenBank/DDBJ databases">
        <title>Genome sequencing and assembly of Indian major carp, Cirrhinus mrigala (Hamilton, 1822).</title>
        <authorList>
            <person name="Mohindra V."/>
            <person name="Chowdhury L.M."/>
            <person name="Lal K."/>
            <person name="Jena J.K."/>
        </authorList>
    </citation>
    <scope>NUCLEOTIDE SEQUENCE [LARGE SCALE GENOMIC DNA]</scope>
    <source>
        <strain evidence="1">CM1030</strain>
        <tissue evidence="1">Blood</tissue>
    </source>
</reference>
<organism evidence="1 2">
    <name type="scientific">Cirrhinus mrigala</name>
    <name type="common">Mrigala</name>
    <dbReference type="NCBI Taxonomy" id="683832"/>
    <lineage>
        <taxon>Eukaryota</taxon>
        <taxon>Metazoa</taxon>
        <taxon>Chordata</taxon>
        <taxon>Craniata</taxon>
        <taxon>Vertebrata</taxon>
        <taxon>Euteleostomi</taxon>
        <taxon>Actinopterygii</taxon>
        <taxon>Neopterygii</taxon>
        <taxon>Teleostei</taxon>
        <taxon>Ostariophysi</taxon>
        <taxon>Cypriniformes</taxon>
        <taxon>Cyprinidae</taxon>
        <taxon>Labeoninae</taxon>
        <taxon>Labeonini</taxon>
        <taxon>Cirrhinus</taxon>
    </lineage>
</organism>
<dbReference type="EMBL" id="JAMKFB020000008">
    <property type="protein sequence ID" value="KAL0187412.1"/>
    <property type="molecule type" value="Genomic_DNA"/>
</dbReference>
<dbReference type="AlphaFoldDB" id="A0ABD0QMK7"/>
<proteinExistence type="predicted"/>
<sequence>MRREAVCDSPGSCPPRPVSVCLPVALSAVGLTVSQNRKYSKDTTNMQLYYYDADPRLNLQ</sequence>
<comment type="caution">
    <text evidence="1">The sequence shown here is derived from an EMBL/GenBank/DDBJ whole genome shotgun (WGS) entry which is preliminary data.</text>
</comment>
<evidence type="ECO:0000313" key="1">
    <source>
        <dbReference type="EMBL" id="KAL0187412.1"/>
    </source>
</evidence>
<keyword evidence="2" id="KW-1185">Reference proteome</keyword>
<feature type="non-terminal residue" evidence="1">
    <location>
        <position position="60"/>
    </location>
</feature>
<evidence type="ECO:0000313" key="2">
    <source>
        <dbReference type="Proteomes" id="UP001529510"/>
    </source>
</evidence>
<name>A0ABD0QMK7_CIRMR</name>
<dbReference type="Proteomes" id="UP001529510">
    <property type="component" value="Unassembled WGS sequence"/>
</dbReference>
<protein>
    <submittedName>
        <fullName evidence="1">Uncharacterized protein</fullName>
    </submittedName>
</protein>